<dbReference type="Proteomes" id="UP000694906">
    <property type="component" value="Unplaced"/>
</dbReference>
<dbReference type="GeneID" id="110344026"/>
<sequence>MEARDLARYPDITASEWQGNLVCCELQEEEETVSFRDIFPWSAGPKAEVSQQKNMAEESFSSYFIQEIERVRNPGRKGAETRSSCGPQRSPDRVIWEESWKMRGQLQCSSLAKSPAEDNYRRKPVNSSRSRRTLGKPYWILTHRTQSHASQLFEALMRGFFNLIARELYQRSGGNSKKASLQPHILETIFSVRDKNRHMIVPRLFSVPSLPFSIFHLY</sequence>
<evidence type="ECO:0000313" key="1">
    <source>
        <dbReference type="Proteomes" id="UP000694906"/>
    </source>
</evidence>
<dbReference type="AlphaFoldDB" id="A0AAX6R4S5"/>
<keyword evidence="1" id="KW-1185">Reference proteome</keyword>
<protein>
    <submittedName>
        <fullName evidence="2">Uncharacterized protein LOC110344026 isoform X1</fullName>
    </submittedName>
</protein>
<reference evidence="2" key="1">
    <citation type="submission" date="2025-08" db="UniProtKB">
        <authorList>
            <consortium name="RefSeq"/>
        </authorList>
    </citation>
    <scope>IDENTIFICATION</scope>
</reference>
<name>A0AAX6R4S5_HETGA</name>
<gene>
    <name evidence="2" type="primary">LOC110344026</name>
</gene>
<accession>A0AAX6R4S5</accession>
<evidence type="ECO:0000313" key="2">
    <source>
        <dbReference type="RefSeq" id="XP_021092291.1"/>
    </source>
</evidence>
<proteinExistence type="predicted"/>
<organism evidence="1 2">
    <name type="scientific">Heterocephalus glaber</name>
    <name type="common">Naked mole rat</name>
    <dbReference type="NCBI Taxonomy" id="10181"/>
    <lineage>
        <taxon>Eukaryota</taxon>
        <taxon>Metazoa</taxon>
        <taxon>Chordata</taxon>
        <taxon>Craniata</taxon>
        <taxon>Vertebrata</taxon>
        <taxon>Euteleostomi</taxon>
        <taxon>Mammalia</taxon>
        <taxon>Eutheria</taxon>
        <taxon>Euarchontoglires</taxon>
        <taxon>Glires</taxon>
        <taxon>Rodentia</taxon>
        <taxon>Hystricomorpha</taxon>
        <taxon>Bathyergidae</taxon>
        <taxon>Heterocephalus</taxon>
    </lineage>
</organism>
<dbReference type="RefSeq" id="XP_021092291.1">
    <property type="nucleotide sequence ID" value="XM_021236632.1"/>
</dbReference>